<dbReference type="SMART" id="SM00651">
    <property type="entry name" value="Sm"/>
    <property type="match status" value="1"/>
</dbReference>
<keyword evidence="6 9" id="KW-0508">mRNA splicing</keyword>
<dbReference type="FunFam" id="2.30.30.100:FF:000027">
    <property type="entry name" value="U6 snRNA-associated Sm-like protein LSm8"/>
    <property type="match status" value="1"/>
</dbReference>
<keyword evidence="5 9" id="KW-0694">RNA-binding</keyword>
<gene>
    <name evidence="9" type="primary">LSM8</name>
    <name evidence="11" type="ORF">PACTADRAFT_975</name>
</gene>
<evidence type="ECO:0000313" key="11">
    <source>
        <dbReference type="EMBL" id="ODV98501.1"/>
    </source>
</evidence>
<dbReference type="InterPro" id="IPR047575">
    <property type="entry name" value="Sm"/>
</dbReference>
<dbReference type="GO" id="GO:0071011">
    <property type="term" value="C:precatalytic spliceosome"/>
    <property type="evidence" value="ECO:0007669"/>
    <property type="project" value="TreeGrafter"/>
</dbReference>
<dbReference type="Pfam" id="PF01423">
    <property type="entry name" value="LSM"/>
    <property type="match status" value="1"/>
</dbReference>
<evidence type="ECO:0000256" key="9">
    <source>
        <dbReference type="RuleBase" id="RU365048"/>
    </source>
</evidence>
<protein>
    <recommendedName>
        <fullName evidence="9">LSM2-LSM8 complex subunit LSM8</fullName>
    </recommendedName>
</protein>
<evidence type="ECO:0000256" key="5">
    <source>
        <dbReference type="ARBA" id="ARBA00022884"/>
    </source>
</evidence>
<keyword evidence="12" id="KW-1185">Reference proteome</keyword>
<sequence>MSALGTFIEKKIKVITTDGRLFVGKLEGYDNNTNLILTSTIERIFDLEEETEQIDLGLYIIRGDSVVCAGIFDEEIENSIQWTKVHGVQLKDTKNPF</sequence>
<dbReference type="GO" id="GO:0046540">
    <property type="term" value="C:U4/U6 x U5 tri-snRNP complex"/>
    <property type="evidence" value="ECO:0007669"/>
    <property type="project" value="UniProtKB-UniRule"/>
</dbReference>
<dbReference type="OrthoDB" id="422364at2759"/>
<dbReference type="EMBL" id="KV454011">
    <property type="protein sequence ID" value="ODV98501.1"/>
    <property type="molecule type" value="Genomic_DNA"/>
</dbReference>
<dbReference type="GO" id="GO:0030620">
    <property type="term" value="F:U2 snRNA binding"/>
    <property type="evidence" value="ECO:0007669"/>
    <property type="project" value="EnsemblFungi"/>
</dbReference>
<evidence type="ECO:0000256" key="3">
    <source>
        <dbReference type="ARBA" id="ARBA00022664"/>
    </source>
</evidence>
<dbReference type="GO" id="GO:0005682">
    <property type="term" value="C:U5 snRNP"/>
    <property type="evidence" value="ECO:0007669"/>
    <property type="project" value="EnsemblFungi"/>
</dbReference>
<dbReference type="InterPro" id="IPR001163">
    <property type="entry name" value="Sm_dom_euk/arc"/>
</dbReference>
<evidence type="ECO:0000256" key="7">
    <source>
        <dbReference type="ARBA" id="ARBA00023242"/>
    </source>
</evidence>
<dbReference type="STRING" id="669874.A0A1E4U3D0"/>
<accession>A0A1E4U3D0</accession>
<evidence type="ECO:0000313" key="12">
    <source>
        <dbReference type="Proteomes" id="UP000094236"/>
    </source>
</evidence>
<dbReference type="Proteomes" id="UP000094236">
    <property type="component" value="Unassembled WGS sequence"/>
</dbReference>
<comment type="function">
    <text evidence="9">Plays role in pre-mRNA splicing as component of the U4/U6-U5 tri-snRNP complex that is involved in spliceosome assembly, and as component of the precatalytic spliceosome (spliceosome B complex). The heptameric LSM2-8 complex binds specifically to the 3'-terminal U-tract of U6 snRNA.</text>
</comment>
<dbReference type="PANTHER" id="PTHR15588">
    <property type="entry name" value="LSM1"/>
    <property type="match status" value="1"/>
</dbReference>
<dbReference type="AlphaFoldDB" id="A0A1E4U3D0"/>
<comment type="subunit">
    <text evidence="9">LSm subunits form a heteromer with a doughnut shape.</text>
</comment>
<keyword evidence="7 9" id="KW-0539">Nucleus</keyword>
<keyword evidence="3 9" id="KW-0507">mRNA processing</keyword>
<evidence type="ECO:0000256" key="6">
    <source>
        <dbReference type="ARBA" id="ARBA00023187"/>
    </source>
</evidence>
<dbReference type="GO" id="GO:0005688">
    <property type="term" value="C:U6 snRNP"/>
    <property type="evidence" value="ECO:0007669"/>
    <property type="project" value="UniProtKB-UniRule"/>
</dbReference>
<evidence type="ECO:0000259" key="10">
    <source>
        <dbReference type="PROSITE" id="PS52002"/>
    </source>
</evidence>
<comment type="similarity">
    <text evidence="2 9">Belongs to the snRNP Sm proteins family.</text>
</comment>
<evidence type="ECO:0000256" key="4">
    <source>
        <dbReference type="ARBA" id="ARBA00022728"/>
    </source>
</evidence>
<dbReference type="PANTHER" id="PTHR15588:SF9">
    <property type="entry name" value="U6 SNRNA-ASSOCIATED SM-LIKE PROTEIN LSM8"/>
    <property type="match status" value="1"/>
</dbReference>
<evidence type="ECO:0000256" key="2">
    <source>
        <dbReference type="ARBA" id="ARBA00006850"/>
    </source>
</evidence>
<keyword evidence="4 9" id="KW-0747">Spliceosome</keyword>
<comment type="subcellular location">
    <subcellularLocation>
        <location evidence="1 9">Nucleus</location>
    </subcellularLocation>
</comment>
<keyword evidence="8 9" id="KW-0687">Ribonucleoprotein</keyword>
<proteinExistence type="inferred from homology"/>
<dbReference type="GO" id="GO:0003729">
    <property type="term" value="F:mRNA binding"/>
    <property type="evidence" value="ECO:0007669"/>
    <property type="project" value="TreeGrafter"/>
</dbReference>
<dbReference type="SUPFAM" id="SSF50182">
    <property type="entry name" value="Sm-like ribonucleoproteins"/>
    <property type="match status" value="1"/>
</dbReference>
<dbReference type="GO" id="GO:0000398">
    <property type="term" value="P:mRNA splicing, via spliceosome"/>
    <property type="evidence" value="ECO:0007669"/>
    <property type="project" value="UniProtKB-UniRule"/>
</dbReference>
<dbReference type="PROSITE" id="PS52002">
    <property type="entry name" value="SM"/>
    <property type="match status" value="1"/>
</dbReference>
<dbReference type="Gene3D" id="2.30.30.100">
    <property type="match status" value="1"/>
</dbReference>
<feature type="domain" description="Sm" evidence="10">
    <location>
        <begin position="1"/>
        <end position="75"/>
    </location>
</feature>
<evidence type="ECO:0000256" key="1">
    <source>
        <dbReference type="ARBA" id="ARBA00004123"/>
    </source>
</evidence>
<dbReference type="InterPro" id="IPR010920">
    <property type="entry name" value="LSM_dom_sf"/>
</dbReference>
<evidence type="ECO:0000256" key="8">
    <source>
        <dbReference type="ARBA" id="ARBA00023274"/>
    </source>
</evidence>
<dbReference type="CDD" id="cd01727">
    <property type="entry name" value="LSm8"/>
    <property type="match status" value="1"/>
</dbReference>
<organism evidence="11 12">
    <name type="scientific">Pachysolen tannophilus NRRL Y-2460</name>
    <dbReference type="NCBI Taxonomy" id="669874"/>
    <lineage>
        <taxon>Eukaryota</taxon>
        <taxon>Fungi</taxon>
        <taxon>Dikarya</taxon>
        <taxon>Ascomycota</taxon>
        <taxon>Saccharomycotina</taxon>
        <taxon>Pichiomycetes</taxon>
        <taxon>Pachysolenaceae</taxon>
        <taxon>Pachysolen</taxon>
    </lineage>
</organism>
<dbReference type="InterPro" id="IPR044642">
    <property type="entry name" value="PTHR15588"/>
</dbReference>
<reference evidence="12" key="1">
    <citation type="submission" date="2016-05" db="EMBL/GenBank/DDBJ databases">
        <title>Comparative genomics of biotechnologically important yeasts.</title>
        <authorList>
            <consortium name="DOE Joint Genome Institute"/>
            <person name="Riley R."/>
            <person name="Haridas S."/>
            <person name="Wolfe K.H."/>
            <person name="Lopes M.R."/>
            <person name="Hittinger C.T."/>
            <person name="Goker M."/>
            <person name="Salamov A."/>
            <person name="Wisecaver J."/>
            <person name="Long T.M."/>
            <person name="Aerts A.L."/>
            <person name="Barry K."/>
            <person name="Choi C."/>
            <person name="Clum A."/>
            <person name="Coughlan A.Y."/>
            <person name="Deshpande S."/>
            <person name="Douglass A.P."/>
            <person name="Hanson S.J."/>
            <person name="Klenk H.-P."/>
            <person name="Labutti K."/>
            <person name="Lapidus A."/>
            <person name="Lindquist E."/>
            <person name="Lipzen A."/>
            <person name="Meier-Kolthoff J.P."/>
            <person name="Ohm R.A."/>
            <person name="Otillar R.P."/>
            <person name="Pangilinan J."/>
            <person name="Peng Y."/>
            <person name="Rokas A."/>
            <person name="Rosa C.A."/>
            <person name="Scheuner C."/>
            <person name="Sibirny A.A."/>
            <person name="Slot J.C."/>
            <person name="Stielow J.B."/>
            <person name="Sun H."/>
            <person name="Kurtzman C.P."/>
            <person name="Blackwell M."/>
            <person name="Grigoriev I.V."/>
            <person name="Jeffries T.W."/>
        </authorList>
    </citation>
    <scope>NUCLEOTIDE SEQUENCE [LARGE SCALE GENOMIC DNA]</scope>
    <source>
        <strain evidence="12">NRRL Y-2460</strain>
    </source>
</reference>
<name>A0A1E4U3D0_PACTA</name>
<dbReference type="InterPro" id="IPR034103">
    <property type="entry name" value="Lsm8"/>
</dbReference>